<gene>
    <name evidence="8" type="ordered locus">SJA_C1-18890</name>
</gene>
<evidence type="ECO:0000256" key="4">
    <source>
        <dbReference type="ARBA" id="ARBA00023015"/>
    </source>
</evidence>
<evidence type="ECO:0000256" key="7">
    <source>
        <dbReference type="PIRSR" id="PIRSR602481-1"/>
    </source>
</evidence>
<proteinExistence type="inferred from homology"/>
<dbReference type="eggNOG" id="COG0735">
    <property type="taxonomic scope" value="Bacteria"/>
</dbReference>
<dbReference type="EMBL" id="AP010803">
    <property type="protein sequence ID" value="BAI96723.1"/>
    <property type="molecule type" value="Genomic_DNA"/>
</dbReference>
<dbReference type="InterPro" id="IPR036390">
    <property type="entry name" value="WH_DNA-bd_sf"/>
</dbReference>
<keyword evidence="6" id="KW-0804">Transcription</keyword>
<dbReference type="STRING" id="452662.SJA_C1-18890"/>
<comment type="similarity">
    <text evidence="1">Belongs to the Fur family.</text>
</comment>
<dbReference type="Pfam" id="PF01475">
    <property type="entry name" value="FUR"/>
    <property type="match status" value="1"/>
</dbReference>
<dbReference type="KEGG" id="sjp:SJA_C1-18890"/>
<protein>
    <submittedName>
        <fullName evidence="8">Fur-family ferric uptake regulator</fullName>
    </submittedName>
</protein>
<dbReference type="InterPro" id="IPR043135">
    <property type="entry name" value="Fur_C"/>
</dbReference>
<evidence type="ECO:0000256" key="5">
    <source>
        <dbReference type="ARBA" id="ARBA00023125"/>
    </source>
</evidence>
<evidence type="ECO:0000256" key="3">
    <source>
        <dbReference type="ARBA" id="ARBA00022833"/>
    </source>
</evidence>
<dbReference type="Gene3D" id="1.10.10.10">
    <property type="entry name" value="Winged helix-like DNA-binding domain superfamily/Winged helix DNA-binding domain"/>
    <property type="match status" value="1"/>
</dbReference>
<dbReference type="Gene3D" id="3.30.1490.190">
    <property type="match status" value="1"/>
</dbReference>
<dbReference type="Proteomes" id="UP000007753">
    <property type="component" value="Chromosome 1"/>
</dbReference>
<feature type="binding site" evidence="7">
    <location>
        <position position="83"/>
    </location>
    <ligand>
        <name>Zn(2+)</name>
        <dbReference type="ChEBI" id="CHEBI:29105"/>
    </ligand>
</feature>
<dbReference type="RefSeq" id="WP_013040196.1">
    <property type="nucleotide sequence ID" value="NC_014006.1"/>
</dbReference>
<dbReference type="AlphaFoldDB" id="D4Z291"/>
<dbReference type="GO" id="GO:0003700">
    <property type="term" value="F:DNA-binding transcription factor activity"/>
    <property type="evidence" value="ECO:0007669"/>
    <property type="project" value="InterPro"/>
</dbReference>
<keyword evidence="9" id="KW-1185">Reference proteome</keyword>
<feature type="binding site" evidence="7">
    <location>
        <position position="123"/>
    </location>
    <ligand>
        <name>Zn(2+)</name>
        <dbReference type="ChEBI" id="CHEBI:29105"/>
    </ligand>
</feature>
<dbReference type="InterPro" id="IPR002481">
    <property type="entry name" value="FUR"/>
</dbReference>
<keyword evidence="4" id="KW-0805">Transcription regulation</keyword>
<feature type="binding site" evidence="7">
    <location>
        <position position="80"/>
    </location>
    <ligand>
        <name>Zn(2+)</name>
        <dbReference type="ChEBI" id="CHEBI:29105"/>
    </ligand>
</feature>
<evidence type="ECO:0000313" key="8">
    <source>
        <dbReference type="EMBL" id="BAI96723.1"/>
    </source>
</evidence>
<accession>D4Z291</accession>
<comment type="cofactor">
    <cofactor evidence="7">
        <name>Zn(2+)</name>
        <dbReference type="ChEBI" id="CHEBI:29105"/>
    </cofactor>
    <text evidence="7">Binds 1 zinc ion per subunit.</text>
</comment>
<dbReference type="GO" id="GO:0003677">
    <property type="term" value="F:DNA binding"/>
    <property type="evidence" value="ECO:0007669"/>
    <property type="project" value="UniProtKB-KW"/>
</dbReference>
<dbReference type="SUPFAM" id="SSF46785">
    <property type="entry name" value="Winged helix' DNA-binding domain"/>
    <property type="match status" value="1"/>
</dbReference>
<dbReference type="GO" id="GO:0046872">
    <property type="term" value="F:metal ion binding"/>
    <property type="evidence" value="ECO:0007669"/>
    <property type="project" value="UniProtKB-KW"/>
</dbReference>
<keyword evidence="5" id="KW-0238">DNA-binding</keyword>
<evidence type="ECO:0000256" key="2">
    <source>
        <dbReference type="ARBA" id="ARBA00022491"/>
    </source>
</evidence>
<keyword evidence="7" id="KW-0479">Metal-binding</keyword>
<evidence type="ECO:0000256" key="1">
    <source>
        <dbReference type="ARBA" id="ARBA00007957"/>
    </source>
</evidence>
<sequence>MTRSKVGDHDVLVLAILGGSATPLSAYQISDIATARGSRVAVAQIYRVLERLTKKKLVRRVELLSAYMLEVEGTNAVFVCAKCRRAMGLALAGLSEALLTAATDRHLDVEKQVVELQGKCPDCSSTNMLP</sequence>
<dbReference type="HOGENOM" id="CLU_1936770_0_0_5"/>
<evidence type="ECO:0000313" key="9">
    <source>
        <dbReference type="Proteomes" id="UP000007753"/>
    </source>
</evidence>
<feature type="binding site" evidence="7">
    <location>
        <position position="120"/>
    </location>
    <ligand>
        <name>Zn(2+)</name>
        <dbReference type="ChEBI" id="CHEBI:29105"/>
    </ligand>
</feature>
<dbReference type="InterPro" id="IPR036388">
    <property type="entry name" value="WH-like_DNA-bd_sf"/>
</dbReference>
<reference evidence="8 9" key="1">
    <citation type="journal article" date="2010" name="J. Bacteriol.">
        <title>Complete genome sequence of the representative gamma-hexachlorocyclohexane-degrading bacterium Sphingobium japonicum UT26.</title>
        <authorList>
            <person name="Nagata Y."/>
            <person name="Ohtsubo Y."/>
            <person name="Endo R."/>
            <person name="Ichikawa N."/>
            <person name="Ankai A."/>
            <person name="Oguchi A."/>
            <person name="Fukui S."/>
            <person name="Fujita N."/>
            <person name="Tsuda M."/>
        </authorList>
    </citation>
    <scope>NUCLEOTIDE SEQUENCE [LARGE SCALE GENOMIC DNA]</scope>
    <source>
        <strain evidence="9">DSM 16413 / CCM 7287 / MTCC 6362 / UT26 / NBRC 101211 / UT26S</strain>
    </source>
</reference>
<keyword evidence="3 7" id="KW-0862">Zinc</keyword>
<name>D4Z291_SPHIU</name>
<evidence type="ECO:0000256" key="6">
    <source>
        <dbReference type="ARBA" id="ARBA00023163"/>
    </source>
</evidence>
<keyword evidence="2" id="KW-0678">Repressor</keyword>
<organism evidence="8 9">
    <name type="scientific">Sphingobium indicum (strain DSM 16413 / CCM 7287 / MTCC 6362 / UT26 / NBRC 101211 / UT26S)</name>
    <name type="common">Sphingobium japonicum</name>
    <dbReference type="NCBI Taxonomy" id="452662"/>
    <lineage>
        <taxon>Bacteria</taxon>
        <taxon>Pseudomonadati</taxon>
        <taxon>Pseudomonadota</taxon>
        <taxon>Alphaproteobacteria</taxon>
        <taxon>Sphingomonadales</taxon>
        <taxon>Sphingomonadaceae</taxon>
        <taxon>Sphingobium</taxon>
    </lineage>
</organism>
<dbReference type="GeneID" id="29275827"/>